<dbReference type="EMBL" id="CAJNOG010001233">
    <property type="protein sequence ID" value="CAF1423535.1"/>
    <property type="molecule type" value="Genomic_DNA"/>
</dbReference>
<dbReference type="GO" id="GO:0005737">
    <property type="term" value="C:cytoplasm"/>
    <property type="evidence" value="ECO:0007669"/>
    <property type="project" value="TreeGrafter"/>
</dbReference>
<feature type="compositionally biased region" description="Basic residues" evidence="2">
    <location>
        <begin position="13"/>
        <end position="23"/>
    </location>
</feature>
<evidence type="ECO:0000313" key="5">
    <source>
        <dbReference type="Proteomes" id="UP000663844"/>
    </source>
</evidence>
<dbReference type="Pfam" id="PF15359">
    <property type="entry name" value="CDV3"/>
    <property type="match status" value="1"/>
</dbReference>
<sequence length="293" mass="32626">MATNDDLDDFFKKKDRKGHKPKKQAAILTNNEELLKQLVIVTSATSAFKENMDFDDDDEDVSTANQNRHHFTAESNGINENHDINHTVINKSQPISNKTKTTAKLSVQDSNNNINEQQTGGNQQDEWEDFEDPNSKYDKLRLKFARAGNDQNNGDEDEDNGDYFDDGHHHDGNTDENINNIDGGGGDDDRSSRNARRREQLKEKPVWKLDQVKQSESVPTNDITDSPTEKVEEISKPTAATTSSAYRPPALRGGNNASVTVVSGVNQRTSKKEKPNLASVEDFPTLGAAVNKK</sequence>
<reference evidence="4" key="1">
    <citation type="submission" date="2021-02" db="EMBL/GenBank/DDBJ databases">
        <authorList>
            <person name="Nowell W R."/>
        </authorList>
    </citation>
    <scope>NUCLEOTIDE SEQUENCE</scope>
</reference>
<comment type="caution">
    <text evidence="4">The sequence shown here is derived from an EMBL/GenBank/DDBJ whole genome shotgun (WGS) entry which is preliminary data.</text>
</comment>
<gene>
    <name evidence="3" type="ORF">JYZ213_LOCUS39130</name>
    <name evidence="4" type="ORF">OXD698_LOCUS20011</name>
</gene>
<feature type="region of interest" description="Disordered" evidence="2">
    <location>
        <begin position="146"/>
        <end position="258"/>
    </location>
</feature>
<dbReference type="PANTHER" id="PTHR16284">
    <property type="entry name" value="PROTEIN CDV3 HOMOLOG"/>
    <property type="match status" value="1"/>
</dbReference>
<evidence type="ECO:0000256" key="2">
    <source>
        <dbReference type="SAM" id="MobiDB-lite"/>
    </source>
</evidence>
<feature type="compositionally biased region" description="Polar residues" evidence="2">
    <location>
        <begin position="214"/>
        <end position="226"/>
    </location>
</feature>
<feature type="compositionally biased region" description="Acidic residues" evidence="2">
    <location>
        <begin position="153"/>
        <end position="164"/>
    </location>
</feature>
<feature type="region of interest" description="Disordered" evidence="2">
    <location>
        <begin position="108"/>
        <end position="132"/>
    </location>
</feature>
<organism evidence="4 5">
    <name type="scientific">Adineta steineri</name>
    <dbReference type="NCBI Taxonomy" id="433720"/>
    <lineage>
        <taxon>Eukaryota</taxon>
        <taxon>Metazoa</taxon>
        <taxon>Spiralia</taxon>
        <taxon>Gnathifera</taxon>
        <taxon>Rotifera</taxon>
        <taxon>Eurotatoria</taxon>
        <taxon>Bdelloidea</taxon>
        <taxon>Adinetida</taxon>
        <taxon>Adinetidae</taxon>
        <taxon>Adineta</taxon>
    </lineage>
</organism>
<dbReference type="InterPro" id="IPR026806">
    <property type="entry name" value="CDV3"/>
</dbReference>
<feature type="region of interest" description="Disordered" evidence="2">
    <location>
        <begin position="1"/>
        <end position="25"/>
    </location>
</feature>
<protein>
    <submittedName>
        <fullName evidence="4">Uncharacterized protein</fullName>
    </submittedName>
</protein>
<dbReference type="Proteomes" id="UP000663844">
    <property type="component" value="Unassembled WGS sequence"/>
</dbReference>
<dbReference type="Proteomes" id="UP000663845">
    <property type="component" value="Unassembled WGS sequence"/>
</dbReference>
<feature type="compositionally biased region" description="Polar residues" evidence="2">
    <location>
        <begin position="108"/>
        <end position="124"/>
    </location>
</feature>
<evidence type="ECO:0000313" key="3">
    <source>
        <dbReference type="EMBL" id="CAF1423535.1"/>
    </source>
</evidence>
<evidence type="ECO:0000256" key="1">
    <source>
        <dbReference type="ARBA" id="ARBA00006062"/>
    </source>
</evidence>
<comment type="similarity">
    <text evidence="1">Belongs to the CDV3 family.</text>
</comment>
<evidence type="ECO:0000313" key="4">
    <source>
        <dbReference type="EMBL" id="CAF3830257.1"/>
    </source>
</evidence>
<dbReference type="EMBL" id="CAJOAZ010001566">
    <property type="protein sequence ID" value="CAF3830257.1"/>
    <property type="molecule type" value="Genomic_DNA"/>
</dbReference>
<feature type="compositionally biased region" description="Basic and acidic residues" evidence="2">
    <location>
        <begin position="187"/>
        <end position="213"/>
    </location>
</feature>
<accession>A0A819D631</accession>
<dbReference type="PANTHER" id="PTHR16284:SF13">
    <property type="entry name" value="PROTEIN CDV3 HOMOLOG"/>
    <property type="match status" value="1"/>
</dbReference>
<dbReference type="AlphaFoldDB" id="A0A819D631"/>
<name>A0A819D631_9BILA</name>
<proteinExistence type="inferred from homology"/>